<dbReference type="ExpressionAtlas" id="A5BL33">
    <property type="expression patterns" value="baseline and differential"/>
</dbReference>
<protein>
    <recommendedName>
        <fullName evidence="5">Cns1/TTC4 wheel domain-containing protein</fullName>
    </recommendedName>
</protein>
<evidence type="ECO:0000256" key="2">
    <source>
        <dbReference type="ARBA" id="ARBA00022803"/>
    </source>
</evidence>
<dbReference type="PROSITE" id="PS50005">
    <property type="entry name" value="TPR"/>
    <property type="match status" value="1"/>
</dbReference>
<dbReference type="Pfam" id="PF18972">
    <property type="entry name" value="Wheel"/>
    <property type="match status" value="1"/>
</dbReference>
<reference evidence="6" key="1">
    <citation type="journal article" date="2007" name="PLoS ONE">
        <title>The first genome sequence of an elite grapevine cultivar (Pinot noir Vitis vinifera L.): coping with a highly heterozygous genome.</title>
        <authorList>
            <person name="Velasco R."/>
            <person name="Zharkikh A."/>
            <person name="Troggio M."/>
            <person name="Cartwright D.A."/>
            <person name="Cestaro A."/>
            <person name="Pruss D."/>
            <person name="Pindo M."/>
            <person name="FitzGerald L.M."/>
            <person name="Vezzulli S."/>
            <person name="Reid J."/>
            <person name="Malacarne G."/>
            <person name="Iliev D."/>
            <person name="Coppola G."/>
            <person name="Wardell B."/>
            <person name="Micheletti D."/>
            <person name="Macalma T."/>
            <person name="Facci M."/>
            <person name="Mitchell J.T."/>
            <person name="Perazzolli M."/>
            <person name="Eldredge G."/>
            <person name="Gatto P."/>
            <person name="Oyzerski R."/>
            <person name="Moretto M."/>
            <person name="Gutin N."/>
            <person name="Stefanini M."/>
            <person name="Chen Y."/>
            <person name="Segala C."/>
            <person name="Davenport C."/>
            <person name="Dematte L."/>
            <person name="Mraz A."/>
            <person name="Battilana J."/>
            <person name="Stormo K."/>
            <person name="Costa F."/>
            <person name="Tao Q."/>
            <person name="Si-Ammour A."/>
            <person name="Harkins T."/>
            <person name="Lackey A."/>
            <person name="Perbost C."/>
            <person name="Taillon B."/>
            <person name="Stella A."/>
            <person name="Solovyev V."/>
            <person name="Fawcett J.A."/>
            <person name="Sterck L."/>
            <person name="Vandepoele K."/>
            <person name="Grando S.M."/>
            <person name="Toppo S."/>
            <person name="Moser C."/>
            <person name="Lanchbury J."/>
            <person name="Bogden R."/>
            <person name="Skolnick M."/>
            <person name="Sgaramella V."/>
            <person name="Bhatnagar S.K."/>
            <person name="Fontana P."/>
            <person name="Gutin A."/>
            <person name="Van de Peer Y."/>
            <person name="Salamini F."/>
            <person name="Viola R."/>
        </authorList>
    </citation>
    <scope>NUCLEOTIDE SEQUENCE</scope>
</reference>
<proteinExistence type="inferred from homology"/>
<feature type="repeat" description="TPR" evidence="4">
    <location>
        <begin position="87"/>
        <end position="120"/>
    </location>
</feature>
<accession>A5BL33</accession>
<evidence type="ECO:0000313" key="6">
    <source>
        <dbReference type="EMBL" id="CAN61501.1"/>
    </source>
</evidence>
<dbReference type="InterPro" id="IPR019734">
    <property type="entry name" value="TPR_rpt"/>
</dbReference>
<dbReference type="AlphaFoldDB" id="A5BL33"/>
<dbReference type="SUPFAM" id="SSF48452">
    <property type="entry name" value="TPR-like"/>
    <property type="match status" value="1"/>
</dbReference>
<feature type="domain" description="Cns1/TTC4 wheel" evidence="5">
    <location>
        <begin position="216"/>
        <end position="296"/>
    </location>
</feature>
<evidence type="ECO:0000256" key="1">
    <source>
        <dbReference type="ARBA" id="ARBA00022737"/>
    </source>
</evidence>
<gene>
    <name evidence="6" type="ORF">VITISV_011732</name>
</gene>
<evidence type="ECO:0000259" key="5">
    <source>
        <dbReference type="Pfam" id="PF18972"/>
    </source>
</evidence>
<comment type="similarity">
    <text evidence="3">Belongs to the TTC4 family.</text>
</comment>
<name>A5BL33_VITVI</name>
<dbReference type="CDD" id="cd21377">
    <property type="entry name" value="CTWD_Cns1-like"/>
    <property type="match status" value="1"/>
</dbReference>
<dbReference type="GO" id="GO:0051879">
    <property type="term" value="F:Hsp90 protein binding"/>
    <property type="evidence" value="ECO:0007669"/>
    <property type="project" value="InterPro"/>
</dbReference>
<evidence type="ECO:0000256" key="3">
    <source>
        <dbReference type="ARBA" id="ARBA00023602"/>
    </source>
</evidence>
<dbReference type="PANTHER" id="PTHR46035">
    <property type="entry name" value="TETRATRICOPEPTIDE REPEAT PROTEIN 4"/>
    <property type="match status" value="1"/>
</dbReference>
<dbReference type="PANTHER" id="PTHR46035:SF1">
    <property type="entry name" value="TETRATRICOPEPTIDE REPEAT PROTEIN 4"/>
    <property type="match status" value="1"/>
</dbReference>
<evidence type="ECO:0000256" key="4">
    <source>
        <dbReference type="PROSITE-ProRule" id="PRU00339"/>
    </source>
</evidence>
<dbReference type="InterPro" id="IPR011990">
    <property type="entry name" value="TPR-like_helical_dom_sf"/>
</dbReference>
<dbReference type="SMART" id="SM00028">
    <property type="entry name" value="TPR"/>
    <property type="match status" value="3"/>
</dbReference>
<organism evidence="6">
    <name type="scientific">Vitis vinifera</name>
    <name type="common">Grape</name>
    <dbReference type="NCBI Taxonomy" id="29760"/>
    <lineage>
        <taxon>Eukaryota</taxon>
        <taxon>Viridiplantae</taxon>
        <taxon>Streptophyta</taxon>
        <taxon>Embryophyta</taxon>
        <taxon>Tracheophyta</taxon>
        <taxon>Spermatophyta</taxon>
        <taxon>Magnoliopsida</taxon>
        <taxon>eudicotyledons</taxon>
        <taxon>Gunneridae</taxon>
        <taxon>Pentapetalae</taxon>
        <taxon>rosids</taxon>
        <taxon>Vitales</taxon>
        <taxon>Vitaceae</taxon>
        <taxon>Viteae</taxon>
        <taxon>Vitis</taxon>
    </lineage>
</organism>
<keyword evidence="2 4" id="KW-0802">TPR repeat</keyword>
<dbReference type="Gene3D" id="1.25.40.10">
    <property type="entry name" value="Tetratricopeptide repeat domain"/>
    <property type="match status" value="1"/>
</dbReference>
<dbReference type="EMBL" id="AM463239">
    <property type="protein sequence ID" value="CAN61501.1"/>
    <property type="molecule type" value="Genomic_DNA"/>
</dbReference>
<keyword evidence="1" id="KW-0677">Repeat</keyword>
<dbReference type="InterPro" id="IPR044059">
    <property type="entry name" value="Csn1/TTC4_wheel"/>
</dbReference>
<sequence length="441" mass="49283">MALWMETGSEPNTQSEIADLDAITALKESAALELKLEQTVDLEVRLEILFEEKGNQYVKLGKKHYADAIDCYTKAINQKALSDPENSVIYANRAHVNLLLGNYRRALMDAQEAIKLCPTNVKAFYRAVKASLSLDLLGEAKSYCENGLERDPNNEELKKLARQIDAQNSEREHHEAQVSKAVATAKHLVSAIENRGLKIGKAVFQELTGLRKPILDTNNILHWPVLLLYAEVMSSDFIEDFCETDIFSAHLDIVSIFPEFFYLNADMFSESCPPLPWDKENNYTREAVELYYEAGSGVCLPKAKFLSYLLEGTVGSHVESIGDEEKDVIECSHDVTSAVYLALMSLQMYPSNQDPKTNPTRSVRSIRSMSGSCIPAPRSTKCNNIGVLHPHKREGGTCRLGGDDHSQLLSKFSMWFQKDPASIKSSEMESGLFHHEQLVAG</sequence>